<dbReference type="GO" id="GO:0016020">
    <property type="term" value="C:membrane"/>
    <property type="evidence" value="ECO:0007669"/>
    <property type="project" value="InterPro"/>
</dbReference>
<dbReference type="Gene3D" id="1.20.58.390">
    <property type="entry name" value="Neurotransmitter-gated ion-channel transmembrane domain"/>
    <property type="match status" value="1"/>
</dbReference>
<dbReference type="InterPro" id="IPR038050">
    <property type="entry name" value="Neuro_actylchol_rec"/>
</dbReference>
<reference evidence="2" key="1">
    <citation type="submission" date="2022-11" db="UniProtKB">
        <authorList>
            <consortium name="WormBaseParasite"/>
        </authorList>
    </citation>
    <scope>IDENTIFICATION</scope>
</reference>
<protein>
    <submittedName>
        <fullName evidence="2">Uncharacterized protein</fullName>
    </submittedName>
</protein>
<evidence type="ECO:0000313" key="1">
    <source>
        <dbReference type="Proteomes" id="UP000887564"/>
    </source>
</evidence>
<dbReference type="Proteomes" id="UP000887564">
    <property type="component" value="Unplaced"/>
</dbReference>
<dbReference type="GO" id="GO:0006811">
    <property type="term" value="P:monoatomic ion transport"/>
    <property type="evidence" value="ECO:0007669"/>
    <property type="project" value="InterPro"/>
</dbReference>
<keyword evidence="1" id="KW-1185">Reference proteome</keyword>
<organism evidence="1 2">
    <name type="scientific">Parascaris equorum</name>
    <name type="common">Equine roundworm</name>
    <dbReference type="NCBI Taxonomy" id="6256"/>
    <lineage>
        <taxon>Eukaryota</taxon>
        <taxon>Metazoa</taxon>
        <taxon>Ecdysozoa</taxon>
        <taxon>Nematoda</taxon>
        <taxon>Chromadorea</taxon>
        <taxon>Rhabditida</taxon>
        <taxon>Spirurina</taxon>
        <taxon>Ascaridomorpha</taxon>
        <taxon>Ascaridoidea</taxon>
        <taxon>Ascarididae</taxon>
        <taxon>Parascaris</taxon>
    </lineage>
</organism>
<dbReference type="InterPro" id="IPR036719">
    <property type="entry name" value="Neuro-gated_channel_TM_sf"/>
</dbReference>
<name>A0A914RPM7_PAREQ</name>
<dbReference type="AlphaFoldDB" id="A0A914RPM7"/>
<dbReference type="SUPFAM" id="SSF90112">
    <property type="entry name" value="Neurotransmitter-gated ion-channel transmembrane pore"/>
    <property type="match status" value="1"/>
</dbReference>
<evidence type="ECO:0000313" key="2">
    <source>
        <dbReference type="WBParaSite" id="PEQ_0000830701-mRNA-1"/>
    </source>
</evidence>
<accession>A0A914RPM7</accession>
<sequence>MCKWHVNRIKSDFRDNDSALSVMVAEMTPPTSEAVPLIGKILQQILHNLKLKAFLNRKLLSIGPLDSTLGDDLTPIRFLGRGSTLSLKAVVRSSSRASSHDRLPVRILSGKHDRVFFKKAGDKEWHRGGGKREYEVKYLSFAIAISRALHKALFMSTAVEFTAHSIIQLISRSGARNSDEITDYLVMTITRRIEDEEESQRLQNDWKFAAMVVDRACLISIALRRLAEGLKRLLTLSDERG</sequence>
<proteinExistence type="predicted"/>
<dbReference type="WBParaSite" id="PEQ_0000830701-mRNA-1">
    <property type="protein sequence ID" value="PEQ_0000830701-mRNA-1"/>
    <property type="gene ID" value="PEQ_0000830701"/>
</dbReference>